<keyword evidence="3" id="KW-1185">Reference proteome</keyword>
<dbReference type="RefSeq" id="XP_064672344.1">
    <property type="nucleotide sequence ID" value="XM_064817518.1"/>
</dbReference>
<feature type="compositionally biased region" description="Polar residues" evidence="1">
    <location>
        <begin position="128"/>
        <end position="141"/>
    </location>
</feature>
<gene>
    <name evidence="2" type="ORF">N656DRAFT_796398</name>
</gene>
<reference evidence="2" key="1">
    <citation type="journal article" date="2023" name="Mol. Phylogenet. Evol.">
        <title>Genome-scale phylogeny and comparative genomics of the fungal order Sordariales.</title>
        <authorList>
            <person name="Hensen N."/>
            <person name="Bonometti L."/>
            <person name="Westerberg I."/>
            <person name="Brannstrom I.O."/>
            <person name="Guillou S."/>
            <person name="Cros-Aarteil S."/>
            <person name="Calhoun S."/>
            <person name="Haridas S."/>
            <person name="Kuo A."/>
            <person name="Mondo S."/>
            <person name="Pangilinan J."/>
            <person name="Riley R."/>
            <person name="LaButti K."/>
            <person name="Andreopoulos B."/>
            <person name="Lipzen A."/>
            <person name="Chen C."/>
            <person name="Yan M."/>
            <person name="Daum C."/>
            <person name="Ng V."/>
            <person name="Clum A."/>
            <person name="Steindorff A."/>
            <person name="Ohm R.A."/>
            <person name="Martin F."/>
            <person name="Silar P."/>
            <person name="Natvig D.O."/>
            <person name="Lalanne C."/>
            <person name="Gautier V."/>
            <person name="Ament-Velasquez S.L."/>
            <person name="Kruys A."/>
            <person name="Hutchinson M.I."/>
            <person name="Powell A.J."/>
            <person name="Barry K."/>
            <person name="Miller A.N."/>
            <person name="Grigoriev I.V."/>
            <person name="Debuchy R."/>
            <person name="Gladieux P."/>
            <person name="Hiltunen Thoren M."/>
            <person name="Johannesson H."/>
        </authorList>
    </citation>
    <scope>NUCLEOTIDE SEQUENCE</scope>
    <source>
        <strain evidence="2">CBS 508.74</strain>
    </source>
</reference>
<evidence type="ECO:0000256" key="1">
    <source>
        <dbReference type="SAM" id="MobiDB-lite"/>
    </source>
</evidence>
<accession>A0AAN6YVR9</accession>
<dbReference type="GeneID" id="89941643"/>
<evidence type="ECO:0000313" key="2">
    <source>
        <dbReference type="EMBL" id="KAK4114774.1"/>
    </source>
</evidence>
<name>A0AAN6YVR9_9PEZI</name>
<reference evidence="2" key="2">
    <citation type="submission" date="2023-05" db="EMBL/GenBank/DDBJ databases">
        <authorList>
            <consortium name="Lawrence Berkeley National Laboratory"/>
            <person name="Steindorff A."/>
            <person name="Hensen N."/>
            <person name="Bonometti L."/>
            <person name="Westerberg I."/>
            <person name="Brannstrom I.O."/>
            <person name="Guillou S."/>
            <person name="Cros-Aarteil S."/>
            <person name="Calhoun S."/>
            <person name="Haridas S."/>
            <person name="Kuo A."/>
            <person name="Mondo S."/>
            <person name="Pangilinan J."/>
            <person name="Riley R."/>
            <person name="Labutti K."/>
            <person name="Andreopoulos B."/>
            <person name="Lipzen A."/>
            <person name="Chen C."/>
            <person name="Yanf M."/>
            <person name="Daum C."/>
            <person name="Ng V."/>
            <person name="Clum A."/>
            <person name="Ohm R."/>
            <person name="Martin F."/>
            <person name="Silar P."/>
            <person name="Natvig D."/>
            <person name="Lalanne C."/>
            <person name="Gautier V."/>
            <person name="Ament-Velasquez S.L."/>
            <person name="Kruys A."/>
            <person name="Hutchinson M.I."/>
            <person name="Powell A.J."/>
            <person name="Barry K."/>
            <person name="Miller A.N."/>
            <person name="Grigoriev I.V."/>
            <person name="Debuchy R."/>
            <person name="Gladieux P."/>
            <person name="Thoren M.H."/>
            <person name="Johannesson H."/>
        </authorList>
    </citation>
    <scope>NUCLEOTIDE SEQUENCE</scope>
    <source>
        <strain evidence="2">CBS 508.74</strain>
    </source>
</reference>
<feature type="region of interest" description="Disordered" evidence="1">
    <location>
        <begin position="194"/>
        <end position="264"/>
    </location>
</feature>
<dbReference type="AlphaFoldDB" id="A0AAN6YVR9"/>
<organism evidence="2 3">
    <name type="scientific">Canariomyces notabilis</name>
    <dbReference type="NCBI Taxonomy" id="2074819"/>
    <lineage>
        <taxon>Eukaryota</taxon>
        <taxon>Fungi</taxon>
        <taxon>Dikarya</taxon>
        <taxon>Ascomycota</taxon>
        <taxon>Pezizomycotina</taxon>
        <taxon>Sordariomycetes</taxon>
        <taxon>Sordariomycetidae</taxon>
        <taxon>Sordariales</taxon>
        <taxon>Chaetomiaceae</taxon>
        <taxon>Canariomyces</taxon>
    </lineage>
</organism>
<protein>
    <submittedName>
        <fullName evidence="2">Uncharacterized protein</fullName>
    </submittedName>
</protein>
<sequence>MPTKAHRRSRSSIDRVFELLGELEDTQIALLLDDLNHTTPSNVPVPEAIALFEHHAAAKPSRKYDRSSSPVRTLQAELERRHSKRISSAPEPRIRPKTASPWPATTRQSAINSVTNPTRATPYPPKEPSSQPDRPSLTLSPPASAERPMTSNSLSPEPRPRSYKRISRPMLLSPTATAELHQLLLAYFSDTPPSATTTATPSPLNPHRSAFPFTFSPLEPEPEPDTPGLDLLEPSPTRTPQSVPGKSIRTTPSMSSIFEVLSSH</sequence>
<feature type="compositionally biased region" description="Polar residues" evidence="1">
    <location>
        <begin position="236"/>
        <end position="264"/>
    </location>
</feature>
<feature type="region of interest" description="Disordered" evidence="1">
    <location>
        <begin position="58"/>
        <end position="162"/>
    </location>
</feature>
<feature type="compositionally biased region" description="Polar residues" evidence="1">
    <location>
        <begin position="103"/>
        <end position="119"/>
    </location>
</feature>
<dbReference type="Proteomes" id="UP001302812">
    <property type="component" value="Unassembled WGS sequence"/>
</dbReference>
<dbReference type="EMBL" id="MU853336">
    <property type="protein sequence ID" value="KAK4114774.1"/>
    <property type="molecule type" value="Genomic_DNA"/>
</dbReference>
<proteinExistence type="predicted"/>
<evidence type="ECO:0000313" key="3">
    <source>
        <dbReference type="Proteomes" id="UP001302812"/>
    </source>
</evidence>
<comment type="caution">
    <text evidence="2">The sequence shown here is derived from an EMBL/GenBank/DDBJ whole genome shotgun (WGS) entry which is preliminary data.</text>
</comment>